<evidence type="ECO:0000313" key="3">
    <source>
        <dbReference type="EMBL" id="KAK3904463.1"/>
    </source>
</evidence>
<proteinExistence type="predicted"/>
<dbReference type="PANTHER" id="PTHR35204">
    <property type="entry name" value="YALI0A21131P"/>
    <property type="match status" value="1"/>
</dbReference>
<sequence>MVQPSVLRQAATCLTALATLSSASSLPPSIPTGFGPSKAAAKENAFQIFNAIHSAMRQWGSSRHHNGMSLFLATIPPGVILHHGTHSPIPPPGPEWLAFDIEHAELFAHPARGGGGPGGGKKPPTLPPPSPPNPKQQHPLPVSSNPPVVHGYLHLYRTTAPLRLLYLDGTSAGNTPMGTLDTQDLLLRGNRSTPVWDERGRAADLCRLVAAEWGLHGVLRMEAGFEVIKCGAFAGDGMELVAANQRPGFVRAIARRYHGIGGGRVVVDWGSMVSGLFYGVDLGNPDESRGDLPRLVRVKDGELRGIRERVGEVVRERVEGGNRVVDWQGVVDLVVARYADRLRYMVEGVEELEVMQGEVNGLSNTHIDYAVEDDGFQAAIGRCARHYTMSVVPVTQEDHLILAAIETVTGSICTTIFVVRKVLVEDPDADEASLDRAKGVLRGLMDKLNWTRWKECPACRKRKNKKPKECVSRESNAGPIDGNDGFYH</sequence>
<dbReference type="PANTHER" id="PTHR35204:SF1">
    <property type="entry name" value="ENTEROTOXIN"/>
    <property type="match status" value="1"/>
</dbReference>
<dbReference type="EMBL" id="MU855396">
    <property type="protein sequence ID" value="KAK3904463.1"/>
    <property type="molecule type" value="Genomic_DNA"/>
</dbReference>
<gene>
    <name evidence="3" type="ORF">C8A05DRAFT_42452</name>
</gene>
<evidence type="ECO:0000256" key="1">
    <source>
        <dbReference type="SAM" id="MobiDB-lite"/>
    </source>
</evidence>
<dbReference type="AlphaFoldDB" id="A0AAN6MR49"/>
<feature type="signal peptide" evidence="2">
    <location>
        <begin position="1"/>
        <end position="25"/>
    </location>
</feature>
<name>A0AAN6MR49_9PEZI</name>
<organism evidence="3 4">
    <name type="scientific">Staphylotrichum tortipilum</name>
    <dbReference type="NCBI Taxonomy" id="2831512"/>
    <lineage>
        <taxon>Eukaryota</taxon>
        <taxon>Fungi</taxon>
        <taxon>Dikarya</taxon>
        <taxon>Ascomycota</taxon>
        <taxon>Pezizomycotina</taxon>
        <taxon>Sordariomycetes</taxon>
        <taxon>Sordariomycetidae</taxon>
        <taxon>Sordariales</taxon>
        <taxon>Chaetomiaceae</taxon>
        <taxon>Staphylotrichum</taxon>
    </lineage>
</organism>
<reference evidence="3" key="2">
    <citation type="submission" date="2023-05" db="EMBL/GenBank/DDBJ databases">
        <authorList>
            <consortium name="Lawrence Berkeley National Laboratory"/>
            <person name="Steindorff A."/>
            <person name="Hensen N."/>
            <person name="Bonometti L."/>
            <person name="Westerberg I."/>
            <person name="Brannstrom I.O."/>
            <person name="Guillou S."/>
            <person name="Cros-Aarteil S."/>
            <person name="Calhoun S."/>
            <person name="Haridas S."/>
            <person name="Kuo A."/>
            <person name="Mondo S."/>
            <person name="Pangilinan J."/>
            <person name="Riley R."/>
            <person name="Labutti K."/>
            <person name="Andreopoulos B."/>
            <person name="Lipzen A."/>
            <person name="Chen C."/>
            <person name="Yanf M."/>
            <person name="Daum C."/>
            <person name="Ng V."/>
            <person name="Clum A."/>
            <person name="Ohm R."/>
            <person name="Martin F."/>
            <person name="Silar P."/>
            <person name="Natvig D."/>
            <person name="Lalanne C."/>
            <person name="Gautier V."/>
            <person name="Ament-Velasquez S.L."/>
            <person name="Kruys A."/>
            <person name="Hutchinson M.I."/>
            <person name="Powell A.J."/>
            <person name="Barry K."/>
            <person name="Miller A.N."/>
            <person name="Grigoriev I.V."/>
            <person name="Debuchy R."/>
            <person name="Gladieux P."/>
            <person name="Thoren M.H."/>
            <person name="Johannesson H."/>
        </authorList>
    </citation>
    <scope>NUCLEOTIDE SEQUENCE</scope>
    <source>
        <strain evidence="3">CBS 103.79</strain>
    </source>
</reference>
<keyword evidence="4" id="KW-1185">Reference proteome</keyword>
<evidence type="ECO:0000313" key="4">
    <source>
        <dbReference type="Proteomes" id="UP001303889"/>
    </source>
</evidence>
<protein>
    <submittedName>
        <fullName evidence="3">Uncharacterized protein</fullName>
    </submittedName>
</protein>
<feature type="compositionally biased region" description="Gly residues" evidence="1">
    <location>
        <begin position="112"/>
        <end position="121"/>
    </location>
</feature>
<feature type="compositionally biased region" description="Pro residues" evidence="1">
    <location>
        <begin position="124"/>
        <end position="134"/>
    </location>
</feature>
<dbReference type="InterPro" id="IPR038921">
    <property type="entry name" value="YOR389W-like"/>
</dbReference>
<reference evidence="3" key="1">
    <citation type="journal article" date="2023" name="Mol. Phylogenet. Evol.">
        <title>Genome-scale phylogeny and comparative genomics of the fungal order Sordariales.</title>
        <authorList>
            <person name="Hensen N."/>
            <person name="Bonometti L."/>
            <person name="Westerberg I."/>
            <person name="Brannstrom I.O."/>
            <person name="Guillou S."/>
            <person name="Cros-Aarteil S."/>
            <person name="Calhoun S."/>
            <person name="Haridas S."/>
            <person name="Kuo A."/>
            <person name="Mondo S."/>
            <person name="Pangilinan J."/>
            <person name="Riley R."/>
            <person name="LaButti K."/>
            <person name="Andreopoulos B."/>
            <person name="Lipzen A."/>
            <person name="Chen C."/>
            <person name="Yan M."/>
            <person name="Daum C."/>
            <person name="Ng V."/>
            <person name="Clum A."/>
            <person name="Steindorff A."/>
            <person name="Ohm R.A."/>
            <person name="Martin F."/>
            <person name="Silar P."/>
            <person name="Natvig D.O."/>
            <person name="Lalanne C."/>
            <person name="Gautier V."/>
            <person name="Ament-Velasquez S.L."/>
            <person name="Kruys A."/>
            <person name="Hutchinson M.I."/>
            <person name="Powell A.J."/>
            <person name="Barry K."/>
            <person name="Miller A.N."/>
            <person name="Grigoriev I.V."/>
            <person name="Debuchy R."/>
            <person name="Gladieux P."/>
            <person name="Hiltunen Thoren M."/>
            <person name="Johannesson H."/>
        </authorList>
    </citation>
    <scope>NUCLEOTIDE SEQUENCE</scope>
    <source>
        <strain evidence="3">CBS 103.79</strain>
    </source>
</reference>
<feature type="chain" id="PRO_5042849416" evidence="2">
    <location>
        <begin position="26"/>
        <end position="488"/>
    </location>
</feature>
<feature type="region of interest" description="Disordered" evidence="1">
    <location>
        <begin position="467"/>
        <end position="488"/>
    </location>
</feature>
<dbReference type="Proteomes" id="UP001303889">
    <property type="component" value="Unassembled WGS sequence"/>
</dbReference>
<accession>A0AAN6MR49</accession>
<keyword evidence="2" id="KW-0732">Signal</keyword>
<comment type="caution">
    <text evidence="3">The sequence shown here is derived from an EMBL/GenBank/DDBJ whole genome shotgun (WGS) entry which is preliminary data.</text>
</comment>
<feature type="region of interest" description="Disordered" evidence="1">
    <location>
        <begin position="108"/>
        <end position="144"/>
    </location>
</feature>
<evidence type="ECO:0000256" key="2">
    <source>
        <dbReference type="SAM" id="SignalP"/>
    </source>
</evidence>